<accession>A0A0E3QWK4</accession>
<dbReference type="SUPFAM" id="SSF117916">
    <property type="entry name" value="Fe-S cluster assembly (FSCA) domain-like"/>
    <property type="match status" value="1"/>
</dbReference>
<evidence type="ECO:0000313" key="3">
    <source>
        <dbReference type="Proteomes" id="UP000033033"/>
    </source>
</evidence>
<gene>
    <name evidence="2" type="ORF">MSBRM_2064</name>
</gene>
<dbReference type="Gene3D" id="3.30.300.130">
    <property type="entry name" value="Fe-S cluster assembly (FSCA)"/>
    <property type="match status" value="1"/>
</dbReference>
<dbReference type="PANTHER" id="PTHR42831">
    <property type="entry name" value="FE-S PROTEIN MATURATION AUXILIARY FACTOR YITW"/>
    <property type="match status" value="1"/>
</dbReference>
<keyword evidence="3" id="KW-1185">Reference proteome</keyword>
<dbReference type="Proteomes" id="UP000033033">
    <property type="component" value="Chromosome"/>
</dbReference>
<protein>
    <submittedName>
        <fullName evidence="2">PaaD-like protein (DUF59) involved in Fe-S cluster assembly</fullName>
    </submittedName>
</protein>
<dbReference type="HOGENOM" id="CLU_091588_2_2_2"/>
<dbReference type="PATRIC" id="fig|1434108.4.peg.2631"/>
<dbReference type="InterPro" id="IPR052339">
    <property type="entry name" value="Fe-S_Maturation_MIP18"/>
</dbReference>
<sequence>MLRFWEIYLILSTFLLNGKHKIALDPYLKGEGTIVTKEEVIEVLKTCYDPEIPINIIDLGLVYGVEVEGDLVHIKMTLTMPGCPMGELIIENVKRKVEAIEGVKEAKIELVWDPPWTPDRISEEAMKRITK</sequence>
<dbReference type="EMBL" id="CP009528">
    <property type="protein sequence ID" value="AKB55062.1"/>
    <property type="molecule type" value="Genomic_DNA"/>
</dbReference>
<dbReference type="InterPro" id="IPR002744">
    <property type="entry name" value="MIP18-like"/>
</dbReference>
<reference evidence="2 3" key="1">
    <citation type="submission" date="2014-07" db="EMBL/GenBank/DDBJ databases">
        <title>Methanogenic archaea and the global carbon cycle.</title>
        <authorList>
            <person name="Henriksen J.R."/>
            <person name="Luke J."/>
            <person name="Reinhart S."/>
            <person name="Benedict M.N."/>
            <person name="Youngblut N.D."/>
            <person name="Metcalf M.E."/>
            <person name="Whitaker R.J."/>
            <person name="Metcalf W.W."/>
        </authorList>
    </citation>
    <scope>NUCLEOTIDE SEQUENCE [LARGE SCALE GENOMIC DNA]</scope>
    <source>
        <strain evidence="2 3">MS</strain>
    </source>
</reference>
<dbReference type="AlphaFoldDB" id="A0A0E3QWK4"/>
<name>A0A0E3QWK4_METBA</name>
<evidence type="ECO:0000313" key="2">
    <source>
        <dbReference type="EMBL" id="AKB55062.1"/>
    </source>
</evidence>
<proteinExistence type="predicted"/>
<evidence type="ECO:0000259" key="1">
    <source>
        <dbReference type="Pfam" id="PF01883"/>
    </source>
</evidence>
<dbReference type="STRING" id="1434108.MSBRM_2064"/>
<dbReference type="Pfam" id="PF01883">
    <property type="entry name" value="FeS_assembly_P"/>
    <property type="match status" value="1"/>
</dbReference>
<dbReference type="KEGG" id="mby:MSBRM_2064"/>
<feature type="domain" description="MIP18 family-like" evidence="1">
    <location>
        <begin position="37"/>
        <end position="107"/>
    </location>
</feature>
<organism evidence="2 3">
    <name type="scientific">Methanosarcina barkeri MS</name>
    <dbReference type="NCBI Taxonomy" id="1434108"/>
    <lineage>
        <taxon>Archaea</taxon>
        <taxon>Methanobacteriati</taxon>
        <taxon>Methanobacteriota</taxon>
        <taxon>Stenosarchaea group</taxon>
        <taxon>Methanomicrobia</taxon>
        <taxon>Methanosarcinales</taxon>
        <taxon>Methanosarcinaceae</taxon>
        <taxon>Methanosarcina</taxon>
    </lineage>
</organism>
<dbReference type="PANTHER" id="PTHR42831:SF1">
    <property type="entry name" value="FE-S PROTEIN MATURATION AUXILIARY FACTOR YITW"/>
    <property type="match status" value="1"/>
</dbReference>
<dbReference type="InterPro" id="IPR034904">
    <property type="entry name" value="FSCA_dom_sf"/>
</dbReference>